<evidence type="ECO:0000313" key="3">
    <source>
        <dbReference type="EMBL" id="CAH0553344.1"/>
    </source>
</evidence>
<dbReference type="GO" id="GO:0035006">
    <property type="term" value="P:melanization defense response"/>
    <property type="evidence" value="ECO:0007669"/>
    <property type="project" value="UniProtKB-ARBA"/>
</dbReference>
<reference evidence="3" key="1">
    <citation type="submission" date="2021-12" db="EMBL/GenBank/DDBJ databases">
        <authorList>
            <person name="King R."/>
        </authorList>
    </citation>
    <scope>NUCLEOTIDE SEQUENCE</scope>
</reference>
<dbReference type="SMART" id="SM00175">
    <property type="entry name" value="RAB"/>
    <property type="match status" value="1"/>
</dbReference>
<dbReference type="GO" id="GO:0022412">
    <property type="term" value="P:cellular process involved in reproduction in multicellular organism"/>
    <property type="evidence" value="ECO:0007669"/>
    <property type="project" value="UniProtKB-ARBA"/>
</dbReference>
<dbReference type="GO" id="GO:0003924">
    <property type="term" value="F:GTPase activity"/>
    <property type="evidence" value="ECO:0007669"/>
    <property type="project" value="InterPro"/>
</dbReference>
<dbReference type="InterPro" id="IPR005225">
    <property type="entry name" value="Small_GTP-bd"/>
</dbReference>
<dbReference type="InterPro" id="IPR003578">
    <property type="entry name" value="Small_GTPase_Rho"/>
</dbReference>
<dbReference type="GO" id="GO:0003006">
    <property type="term" value="P:developmental process involved in reproduction"/>
    <property type="evidence" value="ECO:0007669"/>
    <property type="project" value="UniProtKB-ARBA"/>
</dbReference>
<evidence type="ECO:0000256" key="2">
    <source>
        <dbReference type="ARBA" id="ARBA00023134"/>
    </source>
</evidence>
<keyword evidence="2" id="KW-0342">GTP-binding</keyword>
<dbReference type="GO" id="GO:0035099">
    <property type="term" value="P:hemocyte migration"/>
    <property type="evidence" value="ECO:0007669"/>
    <property type="project" value="UniProtKB-ARBA"/>
</dbReference>
<protein>
    <submittedName>
        <fullName evidence="3">Uncharacterized protein</fullName>
    </submittedName>
</protein>
<dbReference type="Pfam" id="PF00071">
    <property type="entry name" value="Ras"/>
    <property type="match status" value="1"/>
</dbReference>
<dbReference type="EMBL" id="OV121134">
    <property type="protein sequence ID" value="CAH0553344.1"/>
    <property type="molecule type" value="Genomic_DNA"/>
</dbReference>
<dbReference type="PRINTS" id="PR00449">
    <property type="entry name" value="RASTRNSFRMNG"/>
</dbReference>
<gene>
    <name evidence="3" type="ORF">MELIAE_LOCUS5354</name>
</gene>
<dbReference type="PROSITE" id="PS51421">
    <property type="entry name" value="RAS"/>
    <property type="match status" value="1"/>
</dbReference>
<dbReference type="GO" id="GO:0001667">
    <property type="term" value="P:ameboidal-type cell migration"/>
    <property type="evidence" value="ECO:0007669"/>
    <property type="project" value="UniProtKB-ARBA"/>
</dbReference>
<dbReference type="InterPro" id="IPR027417">
    <property type="entry name" value="P-loop_NTPase"/>
</dbReference>
<dbReference type="PANTHER" id="PTHR24072">
    <property type="entry name" value="RHO FAMILY GTPASE"/>
    <property type="match status" value="1"/>
</dbReference>
<dbReference type="SMART" id="SM00174">
    <property type="entry name" value="RHO"/>
    <property type="match status" value="1"/>
</dbReference>
<dbReference type="InterPro" id="IPR001806">
    <property type="entry name" value="Small_GTPase"/>
</dbReference>
<sequence length="176" mass="20253">MNDRNDIVLVGDGFVGKTSIVNALTKKSFDVSSNPNIINETEVEIAELSSSIKFNMIDTAGQEEYDFARKESYEKANLFLLCFCVHDFNSFDNIRTKWAKELDLYKNVPKILISTKCDEKEKDFIKRNEIEKLRRKINCVEYIESSAKTLEGIETILQTAYRVLNTKETKRSCVIS</sequence>
<dbReference type="PROSITE" id="PS51420">
    <property type="entry name" value="RHO"/>
    <property type="match status" value="1"/>
</dbReference>
<accession>A0A9P0FH92</accession>
<evidence type="ECO:0000256" key="1">
    <source>
        <dbReference type="ARBA" id="ARBA00022741"/>
    </source>
</evidence>
<dbReference type="Proteomes" id="UP001154078">
    <property type="component" value="Chromosome 3"/>
</dbReference>
<dbReference type="SUPFAM" id="SSF52540">
    <property type="entry name" value="P-loop containing nucleoside triphosphate hydrolases"/>
    <property type="match status" value="1"/>
</dbReference>
<dbReference type="NCBIfam" id="TIGR00231">
    <property type="entry name" value="small_GTP"/>
    <property type="match status" value="1"/>
</dbReference>
<dbReference type="AlphaFoldDB" id="A0A9P0FH92"/>
<dbReference type="SMART" id="SM00173">
    <property type="entry name" value="RAS"/>
    <property type="match status" value="1"/>
</dbReference>
<name>A0A9P0FH92_BRAAE</name>
<dbReference type="Gene3D" id="3.40.50.300">
    <property type="entry name" value="P-loop containing nucleotide triphosphate hydrolases"/>
    <property type="match status" value="1"/>
</dbReference>
<proteinExistence type="predicted"/>
<dbReference type="PROSITE" id="PS51419">
    <property type="entry name" value="RAB"/>
    <property type="match status" value="1"/>
</dbReference>
<evidence type="ECO:0000313" key="4">
    <source>
        <dbReference type="Proteomes" id="UP001154078"/>
    </source>
</evidence>
<organism evidence="3 4">
    <name type="scientific">Brassicogethes aeneus</name>
    <name type="common">Rape pollen beetle</name>
    <name type="synonym">Meligethes aeneus</name>
    <dbReference type="NCBI Taxonomy" id="1431903"/>
    <lineage>
        <taxon>Eukaryota</taxon>
        <taxon>Metazoa</taxon>
        <taxon>Ecdysozoa</taxon>
        <taxon>Arthropoda</taxon>
        <taxon>Hexapoda</taxon>
        <taxon>Insecta</taxon>
        <taxon>Pterygota</taxon>
        <taxon>Neoptera</taxon>
        <taxon>Endopterygota</taxon>
        <taxon>Coleoptera</taxon>
        <taxon>Polyphaga</taxon>
        <taxon>Cucujiformia</taxon>
        <taxon>Nitidulidae</taxon>
        <taxon>Meligethinae</taxon>
        <taxon>Brassicogethes</taxon>
    </lineage>
</organism>
<keyword evidence="4" id="KW-1185">Reference proteome</keyword>
<dbReference type="GO" id="GO:0007264">
    <property type="term" value="P:small GTPase-mediated signal transduction"/>
    <property type="evidence" value="ECO:0007669"/>
    <property type="project" value="InterPro"/>
</dbReference>
<dbReference type="GO" id="GO:0005525">
    <property type="term" value="F:GTP binding"/>
    <property type="evidence" value="ECO:0007669"/>
    <property type="project" value="UniProtKB-KW"/>
</dbReference>
<keyword evidence="1" id="KW-0547">Nucleotide-binding</keyword>
<dbReference type="OrthoDB" id="8830751at2759"/>